<dbReference type="GO" id="GO:0000122">
    <property type="term" value="P:negative regulation of transcription by RNA polymerase II"/>
    <property type="evidence" value="ECO:0007669"/>
    <property type="project" value="TreeGrafter"/>
</dbReference>
<dbReference type="Proteomes" id="UP000729402">
    <property type="component" value="Unassembled WGS sequence"/>
</dbReference>
<evidence type="ECO:0000313" key="1">
    <source>
        <dbReference type="EMBL" id="KAG8054084.1"/>
    </source>
</evidence>
<dbReference type="InterPro" id="IPR004127">
    <property type="entry name" value="Prefoldin_subunit_alpha"/>
</dbReference>
<dbReference type="Pfam" id="PF02996">
    <property type="entry name" value="Prefoldin"/>
    <property type="match status" value="1"/>
</dbReference>
<proteinExistence type="predicted"/>
<organism evidence="1 2">
    <name type="scientific">Zizania palustris</name>
    <name type="common">Northern wild rice</name>
    <dbReference type="NCBI Taxonomy" id="103762"/>
    <lineage>
        <taxon>Eukaryota</taxon>
        <taxon>Viridiplantae</taxon>
        <taxon>Streptophyta</taxon>
        <taxon>Embryophyta</taxon>
        <taxon>Tracheophyta</taxon>
        <taxon>Spermatophyta</taxon>
        <taxon>Magnoliopsida</taxon>
        <taxon>Liliopsida</taxon>
        <taxon>Poales</taxon>
        <taxon>Poaceae</taxon>
        <taxon>BOP clade</taxon>
        <taxon>Oryzoideae</taxon>
        <taxon>Oryzeae</taxon>
        <taxon>Zizaniinae</taxon>
        <taxon>Zizania</taxon>
    </lineage>
</organism>
<keyword evidence="2" id="KW-1185">Reference proteome</keyword>
<evidence type="ECO:0000313" key="2">
    <source>
        <dbReference type="Proteomes" id="UP000729402"/>
    </source>
</evidence>
<dbReference type="PANTHER" id="PTHR15111">
    <property type="entry name" value="RNA POLYMERASE II SUBUNIT 5-MEDIATING PROTEIN NNX3"/>
    <property type="match status" value="1"/>
</dbReference>
<dbReference type="InterPro" id="IPR052255">
    <property type="entry name" value="RNA_pol_II_subunit5-mediator"/>
</dbReference>
<gene>
    <name evidence="1" type="ORF">GUJ93_ZPchr0001g31923</name>
</gene>
<dbReference type="GO" id="GO:0003682">
    <property type="term" value="F:chromatin binding"/>
    <property type="evidence" value="ECO:0007669"/>
    <property type="project" value="TreeGrafter"/>
</dbReference>
<dbReference type="AlphaFoldDB" id="A0A8J5SEV7"/>
<dbReference type="EMBL" id="JAAALK010000288">
    <property type="protein sequence ID" value="KAG8054084.1"/>
    <property type="molecule type" value="Genomic_DNA"/>
</dbReference>
<reference evidence="1" key="1">
    <citation type="journal article" date="2021" name="bioRxiv">
        <title>Whole Genome Assembly and Annotation of Northern Wild Rice, Zizania palustris L., Supports a Whole Genome Duplication in the Zizania Genus.</title>
        <authorList>
            <person name="Haas M."/>
            <person name="Kono T."/>
            <person name="Macchietto M."/>
            <person name="Millas R."/>
            <person name="McGilp L."/>
            <person name="Shao M."/>
            <person name="Duquette J."/>
            <person name="Hirsch C.N."/>
            <person name="Kimball J."/>
        </authorList>
    </citation>
    <scope>NUCLEOTIDE SEQUENCE</scope>
    <source>
        <tissue evidence="1">Fresh leaf tissue</tissue>
    </source>
</reference>
<protein>
    <submittedName>
        <fullName evidence="1">Uncharacterized protein</fullName>
    </submittedName>
</protein>
<comment type="caution">
    <text evidence="1">The sequence shown here is derived from an EMBL/GenBank/DDBJ whole genome shotgun (WGS) entry which is preliminary data.</text>
</comment>
<dbReference type="GO" id="GO:0003714">
    <property type="term" value="F:transcription corepressor activity"/>
    <property type="evidence" value="ECO:0007669"/>
    <property type="project" value="TreeGrafter"/>
</dbReference>
<reference evidence="1" key="2">
    <citation type="submission" date="2021-02" db="EMBL/GenBank/DDBJ databases">
        <authorList>
            <person name="Kimball J.A."/>
            <person name="Haas M.W."/>
            <person name="Macchietto M."/>
            <person name="Kono T."/>
            <person name="Duquette J."/>
            <person name="Shao M."/>
        </authorList>
    </citation>
    <scope>NUCLEOTIDE SEQUENCE</scope>
    <source>
        <tissue evidence="1">Fresh leaf tissue</tissue>
    </source>
</reference>
<dbReference type="PANTHER" id="PTHR15111:SF0">
    <property type="entry name" value="UNCONVENTIONAL PREFOLDIN RPB5 INTERACTOR 1"/>
    <property type="match status" value="1"/>
</dbReference>
<dbReference type="GO" id="GO:0019212">
    <property type="term" value="F:phosphatase inhibitor activity"/>
    <property type="evidence" value="ECO:0007669"/>
    <property type="project" value="TreeGrafter"/>
</dbReference>
<sequence>MAAARKGTAMPLGAVFPPEATRRAVASVAEAVSDHRAELVRLRGFVFDNAALVSLVQRLPDEIMVLFGDGIFFPSRLIHTNELLVLLREGYYAERFSKQILQRRGWNWKLKLKRRKQLSQGIFDDLPLLKRSLVY</sequence>
<accession>A0A8J5SEV7</accession>
<dbReference type="OrthoDB" id="21413at2759"/>
<name>A0A8J5SEV7_ZIZPA</name>